<comment type="caution">
    <text evidence="4">The sequence shown here is derived from an EMBL/GenBank/DDBJ whole genome shotgun (WGS) entry which is preliminary data.</text>
</comment>
<evidence type="ECO:0000259" key="3">
    <source>
        <dbReference type="Pfam" id="PF23865"/>
    </source>
</evidence>
<name>A0A8H7T4L6_9HELO</name>
<accession>A0A8H7T4L6</accession>
<evidence type="ECO:0000313" key="4">
    <source>
        <dbReference type="EMBL" id="KAG4412131.1"/>
    </source>
</evidence>
<dbReference type="AlphaFoldDB" id="A0A8H7T4L6"/>
<keyword evidence="5" id="KW-1185">Reference proteome</keyword>
<gene>
    <name evidence="4" type="ORF">IFR04_014725</name>
</gene>
<keyword evidence="1" id="KW-0732">Signal</keyword>
<dbReference type="OrthoDB" id="160645at2759"/>
<proteinExistence type="predicted"/>
<organism evidence="4 5">
    <name type="scientific">Cadophora malorum</name>
    <dbReference type="NCBI Taxonomy" id="108018"/>
    <lineage>
        <taxon>Eukaryota</taxon>
        <taxon>Fungi</taxon>
        <taxon>Dikarya</taxon>
        <taxon>Ascomycota</taxon>
        <taxon>Pezizomycotina</taxon>
        <taxon>Leotiomycetes</taxon>
        <taxon>Helotiales</taxon>
        <taxon>Ploettnerulaceae</taxon>
        <taxon>Cadophora</taxon>
    </lineage>
</organism>
<evidence type="ECO:0000256" key="1">
    <source>
        <dbReference type="SAM" id="SignalP"/>
    </source>
</evidence>
<feature type="signal peptide" evidence="1">
    <location>
        <begin position="1"/>
        <end position="21"/>
    </location>
</feature>
<dbReference type="Proteomes" id="UP000664132">
    <property type="component" value="Unassembled WGS sequence"/>
</dbReference>
<evidence type="ECO:0008006" key="6">
    <source>
        <dbReference type="Google" id="ProtNLM"/>
    </source>
</evidence>
<feature type="domain" description="DUF7029" evidence="2">
    <location>
        <begin position="105"/>
        <end position="201"/>
    </location>
</feature>
<feature type="chain" id="PRO_5034568353" description="Isoamyl alcohol" evidence="1">
    <location>
        <begin position="22"/>
        <end position="498"/>
    </location>
</feature>
<dbReference type="InterPro" id="IPR055647">
    <property type="entry name" value="DUF7223"/>
</dbReference>
<feature type="domain" description="DUF7223" evidence="3">
    <location>
        <begin position="253"/>
        <end position="416"/>
    </location>
</feature>
<protein>
    <recommendedName>
        <fullName evidence="6">Isoamyl alcohol</fullName>
    </recommendedName>
</protein>
<evidence type="ECO:0000259" key="2">
    <source>
        <dbReference type="Pfam" id="PF22974"/>
    </source>
</evidence>
<reference evidence="4" key="1">
    <citation type="submission" date="2021-02" db="EMBL/GenBank/DDBJ databases">
        <title>Genome sequence Cadophora malorum strain M34.</title>
        <authorList>
            <person name="Stefanovic E."/>
            <person name="Vu D."/>
            <person name="Scully C."/>
            <person name="Dijksterhuis J."/>
            <person name="Roader J."/>
            <person name="Houbraken J."/>
        </authorList>
    </citation>
    <scope>NUCLEOTIDE SEQUENCE</scope>
    <source>
        <strain evidence="4">M34</strain>
    </source>
</reference>
<dbReference type="EMBL" id="JAFJYH010000407">
    <property type="protein sequence ID" value="KAG4412131.1"/>
    <property type="molecule type" value="Genomic_DNA"/>
</dbReference>
<sequence>MHSFISTVASTALVLSSLVSAAPAPAVASVVPATKLDPATPRIILGPVRSSKLSVIASSLSAASSVQNAAAVPASKVQPLVPQTNITLGYSSINVTDQMSALIQASMKLPSVLLEDIDSISSVDCSADSVAVKFGNQADFEESLADWPSSNFILFTSHLGDCDTDNERGLYVVSSVAFDNATFTVTASSKKSTFDEQTDEMTIEYTKPADTAVSKREITQTWFGDFPGNLILNDDPLKKSLSVSVNEPKLGGNIAVSGHLHFSWLKLKATSFYVDVDLGLSASANVKVSAGLSYDNDVYTFSPASITVSAFSIPGILDVGPALAFTMGVEVAASGTVEISADLSATISNGKAHIDFLDSKNTVTSGWDPVYTHAVNVSAAVEAQVNPFVELTAEMAVSFLGGLLDLSSGVRARPTLINVFSLNAQFNIDNANNVTIPASTDENCVNGVWFSNAFDFIVTAFVTQFYEIEVYRLDVPIYKSGCWTWAPDVIAGTAKATA</sequence>
<dbReference type="InterPro" id="IPR054293">
    <property type="entry name" value="DUF7029"/>
</dbReference>
<dbReference type="Pfam" id="PF23865">
    <property type="entry name" value="DUF7223"/>
    <property type="match status" value="1"/>
</dbReference>
<dbReference type="Pfam" id="PF22974">
    <property type="entry name" value="DUF7029"/>
    <property type="match status" value="1"/>
</dbReference>
<evidence type="ECO:0000313" key="5">
    <source>
        <dbReference type="Proteomes" id="UP000664132"/>
    </source>
</evidence>